<accession>A0ABR8MBI7</accession>
<organism evidence="2 3">
    <name type="scientific">Nocardioides hwasunensis</name>
    <dbReference type="NCBI Taxonomy" id="397258"/>
    <lineage>
        <taxon>Bacteria</taxon>
        <taxon>Bacillati</taxon>
        <taxon>Actinomycetota</taxon>
        <taxon>Actinomycetes</taxon>
        <taxon>Propionibacteriales</taxon>
        <taxon>Nocardioidaceae</taxon>
        <taxon>Nocardioides</taxon>
    </lineage>
</organism>
<name>A0ABR8MBI7_9ACTN</name>
<keyword evidence="3" id="KW-1185">Reference proteome</keyword>
<dbReference type="InterPro" id="IPR012312">
    <property type="entry name" value="Hemerythrin-like"/>
</dbReference>
<protein>
    <submittedName>
        <fullName evidence="2">Hemerythrin domain-containing protein</fullName>
    </submittedName>
</protein>
<dbReference type="EMBL" id="JACXYY010000001">
    <property type="protein sequence ID" value="MBD3913511.1"/>
    <property type="molecule type" value="Genomic_DNA"/>
</dbReference>
<feature type="domain" description="Hemerythrin-like" evidence="1">
    <location>
        <begin position="31"/>
        <end position="160"/>
    </location>
</feature>
<dbReference type="Proteomes" id="UP000649289">
    <property type="component" value="Unassembled WGS sequence"/>
</dbReference>
<evidence type="ECO:0000313" key="3">
    <source>
        <dbReference type="Proteomes" id="UP000649289"/>
    </source>
</evidence>
<dbReference type="CDD" id="cd12108">
    <property type="entry name" value="Hr-like"/>
    <property type="match status" value="1"/>
</dbReference>
<proteinExistence type="predicted"/>
<evidence type="ECO:0000313" key="2">
    <source>
        <dbReference type="EMBL" id="MBD3913511.1"/>
    </source>
</evidence>
<dbReference type="Gene3D" id="1.20.120.520">
    <property type="entry name" value="nmb1532 protein domain like"/>
    <property type="match status" value="1"/>
</dbReference>
<dbReference type="Pfam" id="PF01814">
    <property type="entry name" value="Hemerythrin"/>
    <property type="match status" value="1"/>
</dbReference>
<sequence length="240" mass="26875">MTTADHAFPVQLLLPGQAAAHAGPCDLTGMYVMHHAFRRDLSRFAVAMRRTPVVEVATWRALAARWDRFARELHEHHTKEDEGIWPLLLDRVGPEDHGVLAAMEAEHAAIDPLLACVEEGLRRLANGTPEGTDSVRSDLADAVGELADRLDAHLSHEEADAIRIIQEQVTAEEWAHLEATVLRGRPTLRQMLFLLPWVTDELPSEAHDRLFAGAPAPVRWMHAIGRRGYRTLDRRAFVHA</sequence>
<evidence type="ECO:0000259" key="1">
    <source>
        <dbReference type="Pfam" id="PF01814"/>
    </source>
</evidence>
<gene>
    <name evidence="2" type="ORF">IEZ25_02695</name>
</gene>
<comment type="caution">
    <text evidence="2">The sequence shown here is derived from an EMBL/GenBank/DDBJ whole genome shotgun (WGS) entry which is preliminary data.</text>
</comment>
<dbReference type="RefSeq" id="WP_191197827.1">
    <property type="nucleotide sequence ID" value="NZ_BAAAPA010000002.1"/>
</dbReference>
<reference evidence="2 3" key="1">
    <citation type="submission" date="2020-09" db="EMBL/GenBank/DDBJ databases">
        <title>novel species in genus Nocardioides.</title>
        <authorList>
            <person name="Zhang G."/>
        </authorList>
    </citation>
    <scope>NUCLEOTIDE SEQUENCE [LARGE SCALE GENOMIC DNA]</scope>
    <source>
        <strain evidence="2 3">19197</strain>
    </source>
</reference>